<protein>
    <submittedName>
        <fullName evidence="7">Membrane transporter-like protein</fullName>
    </submittedName>
</protein>
<feature type="transmembrane region" description="Helical" evidence="5">
    <location>
        <begin position="159"/>
        <end position="182"/>
    </location>
</feature>
<dbReference type="OrthoDB" id="422206at2759"/>
<evidence type="ECO:0000313" key="10">
    <source>
        <dbReference type="EMBL" id="RWS07899.1"/>
    </source>
</evidence>
<evidence type="ECO:0000256" key="2">
    <source>
        <dbReference type="ARBA" id="ARBA00022692"/>
    </source>
</evidence>
<reference evidence="7" key="2">
    <citation type="submission" date="2018-11" db="EMBL/GenBank/DDBJ databases">
        <title>Trombidioid mite genomics.</title>
        <authorList>
            <person name="Dong X."/>
        </authorList>
    </citation>
    <scope>NUCLEOTIDE SEQUENCE</scope>
    <source>
        <strain evidence="7">UoL-WK</strain>
    </source>
</reference>
<keyword evidence="4 5" id="KW-0472">Membrane</keyword>
<evidence type="ECO:0000313" key="8">
    <source>
        <dbReference type="EMBL" id="RWS03271.1"/>
    </source>
</evidence>
<dbReference type="SUPFAM" id="SSF103473">
    <property type="entry name" value="MFS general substrate transporter"/>
    <property type="match status" value="1"/>
</dbReference>
<evidence type="ECO:0000256" key="4">
    <source>
        <dbReference type="ARBA" id="ARBA00023136"/>
    </source>
</evidence>
<dbReference type="EMBL" id="NCKU01006664">
    <property type="protein sequence ID" value="RWS03271.1"/>
    <property type="molecule type" value="Genomic_DNA"/>
</dbReference>
<dbReference type="GO" id="GO:0016020">
    <property type="term" value="C:membrane"/>
    <property type="evidence" value="ECO:0007669"/>
    <property type="project" value="UniProtKB-SubCell"/>
</dbReference>
<gene>
    <name evidence="10" type="ORF">B4U79_18194</name>
    <name evidence="9" type="ORF">B4U79_18438</name>
    <name evidence="8" type="ORF">B4U79_18439</name>
    <name evidence="7" type="ORF">B4U79_18440</name>
</gene>
<dbReference type="GO" id="GO:0015232">
    <property type="term" value="F:heme transmembrane transporter activity"/>
    <property type="evidence" value="ECO:0007669"/>
    <property type="project" value="TreeGrafter"/>
</dbReference>
<sequence>MNFILIAMNVFITTAVTAVLWILLNQIFSKNFSNAATLTSATGLTYNVSAVVGCLILPLILDKTKRYRPLIFSTYSIAFIFSLLFMTTLLFKLTYLIFPSVFVFGACLYGQRVMMYDLVIEVTYPFPEGTSIGLIVSLSYLFASCFIPLLSWLIDSFNILFAIIVIETLLLFGLFPLFFISIKLLRNEAEKTNDLANNEQQFDEIEI</sequence>
<dbReference type="InterPro" id="IPR020846">
    <property type="entry name" value="MFS_dom"/>
</dbReference>
<dbReference type="PANTHER" id="PTHR10924">
    <property type="entry name" value="MAJOR FACILITATOR SUPERFAMILY PROTEIN-RELATED"/>
    <property type="match status" value="1"/>
</dbReference>
<dbReference type="Gene3D" id="1.20.1250.20">
    <property type="entry name" value="MFS general substrate transporter like domains"/>
    <property type="match status" value="1"/>
</dbReference>
<evidence type="ECO:0000256" key="5">
    <source>
        <dbReference type="SAM" id="Phobius"/>
    </source>
</evidence>
<keyword evidence="2 5" id="KW-0812">Transmembrane</keyword>
<evidence type="ECO:0000313" key="9">
    <source>
        <dbReference type="EMBL" id="RWS03272.1"/>
    </source>
</evidence>
<dbReference type="AlphaFoldDB" id="A0A3S3RQL1"/>
<feature type="transmembrane region" description="Helical" evidence="5">
    <location>
        <begin position="132"/>
        <end position="153"/>
    </location>
</feature>
<feature type="transmembrane region" description="Helical" evidence="5">
    <location>
        <begin position="97"/>
        <end position="120"/>
    </location>
</feature>
<proteinExistence type="predicted"/>
<dbReference type="Proteomes" id="UP000285301">
    <property type="component" value="Unassembled WGS sequence"/>
</dbReference>
<dbReference type="EMBL" id="NCKU01006675">
    <property type="protein sequence ID" value="RWS03257.1"/>
    <property type="molecule type" value="Genomic_DNA"/>
</dbReference>
<dbReference type="EMBL" id="NCKU01006663">
    <property type="protein sequence ID" value="RWS03272.1"/>
    <property type="molecule type" value="Genomic_DNA"/>
</dbReference>
<comment type="subcellular location">
    <subcellularLocation>
        <location evidence="1">Membrane</location>
        <topology evidence="1">Multi-pass membrane protein</topology>
    </subcellularLocation>
</comment>
<feature type="domain" description="Major facilitator superfamily (MFS) profile" evidence="6">
    <location>
        <begin position="1"/>
        <end position="185"/>
    </location>
</feature>
<name>A0A3S3RQL1_9ACAR</name>
<evidence type="ECO:0000256" key="1">
    <source>
        <dbReference type="ARBA" id="ARBA00004141"/>
    </source>
</evidence>
<dbReference type="InterPro" id="IPR049680">
    <property type="entry name" value="FLVCR1-2_SLC49-like"/>
</dbReference>
<dbReference type="EMBL" id="NCKU01003246">
    <property type="protein sequence ID" value="RWS07899.1"/>
    <property type="molecule type" value="Genomic_DNA"/>
</dbReference>
<feature type="transmembrane region" description="Helical" evidence="5">
    <location>
        <begin position="70"/>
        <end position="91"/>
    </location>
</feature>
<dbReference type="GO" id="GO:0097037">
    <property type="term" value="P:heme export"/>
    <property type="evidence" value="ECO:0007669"/>
    <property type="project" value="TreeGrafter"/>
</dbReference>
<comment type="caution">
    <text evidence="7">The sequence shown here is derived from an EMBL/GenBank/DDBJ whole genome shotgun (WGS) entry which is preliminary data.</text>
</comment>
<dbReference type="InterPro" id="IPR036259">
    <property type="entry name" value="MFS_trans_sf"/>
</dbReference>
<keyword evidence="3 5" id="KW-1133">Transmembrane helix</keyword>
<accession>A0A3S3RQL1</accession>
<evidence type="ECO:0000256" key="3">
    <source>
        <dbReference type="ARBA" id="ARBA00022989"/>
    </source>
</evidence>
<organism evidence="7 11">
    <name type="scientific">Dinothrombium tinctorium</name>
    <dbReference type="NCBI Taxonomy" id="1965070"/>
    <lineage>
        <taxon>Eukaryota</taxon>
        <taxon>Metazoa</taxon>
        <taxon>Ecdysozoa</taxon>
        <taxon>Arthropoda</taxon>
        <taxon>Chelicerata</taxon>
        <taxon>Arachnida</taxon>
        <taxon>Acari</taxon>
        <taxon>Acariformes</taxon>
        <taxon>Trombidiformes</taxon>
        <taxon>Prostigmata</taxon>
        <taxon>Anystina</taxon>
        <taxon>Parasitengona</taxon>
        <taxon>Trombidioidea</taxon>
        <taxon>Trombidiidae</taxon>
        <taxon>Dinothrombium</taxon>
    </lineage>
</organism>
<evidence type="ECO:0000313" key="7">
    <source>
        <dbReference type="EMBL" id="RWS03257.1"/>
    </source>
</evidence>
<evidence type="ECO:0000259" key="6">
    <source>
        <dbReference type="PROSITE" id="PS50850"/>
    </source>
</evidence>
<dbReference type="PANTHER" id="PTHR10924:SF4">
    <property type="entry name" value="GH15861P"/>
    <property type="match status" value="1"/>
</dbReference>
<evidence type="ECO:0000313" key="11">
    <source>
        <dbReference type="Proteomes" id="UP000285301"/>
    </source>
</evidence>
<feature type="transmembrane region" description="Helical" evidence="5">
    <location>
        <begin position="44"/>
        <end position="61"/>
    </location>
</feature>
<keyword evidence="11" id="KW-1185">Reference proteome</keyword>
<feature type="transmembrane region" description="Helical" evidence="5">
    <location>
        <begin position="5"/>
        <end position="24"/>
    </location>
</feature>
<reference evidence="7 11" key="1">
    <citation type="journal article" date="2018" name="Gigascience">
        <title>Genomes of trombidid mites reveal novel predicted allergens and laterally-transferred genes associated with secondary metabolism.</title>
        <authorList>
            <person name="Dong X."/>
            <person name="Chaisiri K."/>
            <person name="Xia D."/>
            <person name="Armstrong S.D."/>
            <person name="Fang Y."/>
            <person name="Donnelly M.J."/>
            <person name="Kadowaki T."/>
            <person name="McGarry J.W."/>
            <person name="Darby A.C."/>
            <person name="Makepeace B.L."/>
        </authorList>
    </citation>
    <scope>NUCLEOTIDE SEQUENCE [LARGE SCALE GENOMIC DNA]</scope>
    <source>
        <strain evidence="7">UoL-WK</strain>
    </source>
</reference>
<dbReference type="PROSITE" id="PS50850">
    <property type="entry name" value="MFS"/>
    <property type="match status" value="1"/>
</dbReference>
<dbReference type="GO" id="GO:0020037">
    <property type="term" value="F:heme binding"/>
    <property type="evidence" value="ECO:0007669"/>
    <property type="project" value="TreeGrafter"/>
</dbReference>